<proteinExistence type="inferred from homology"/>
<protein>
    <submittedName>
        <fullName evidence="7">Carboxyl-terminal processing protease</fullName>
    </submittedName>
</protein>
<dbReference type="SMART" id="SM00245">
    <property type="entry name" value="TSPc"/>
    <property type="match status" value="1"/>
</dbReference>
<gene>
    <name evidence="7" type="ORF">BECKLFY1418A_GA0070994_11393</name>
</gene>
<name>A0A450V900_9GAMM</name>
<dbReference type="GO" id="GO:0007165">
    <property type="term" value="P:signal transduction"/>
    <property type="evidence" value="ECO:0007669"/>
    <property type="project" value="TreeGrafter"/>
</dbReference>
<dbReference type="InterPro" id="IPR001478">
    <property type="entry name" value="PDZ"/>
</dbReference>
<dbReference type="SUPFAM" id="SSF52096">
    <property type="entry name" value="ClpP/crotonase"/>
    <property type="match status" value="1"/>
</dbReference>
<evidence type="ECO:0000256" key="4">
    <source>
        <dbReference type="ARBA" id="ARBA00022825"/>
    </source>
</evidence>
<sequence>MIRIPLRVVLPLICFLLFPGEVFSLQGDRVSLAPTPRHASIIKLVVGLVSDYHYRKRTLDDALSAEILKQYIEGLDPNRSFFSERDVKRIESLYGDRLDDALRDAQVMPAFDIFRVYERRVAERVRKAVHFVSRDFSFGIDESYVPDRAEQPWAANTSELDEIWHKRVKNDFLVLRLEEKKDDAAIRDTLRKRYEASLGHIRQFTSDDVCQAFINAYAASIGPHTAYLLPRNLENLFIHLSQSLEGIGAILQSENEYTVVRKIIRGGPADKDGNLQVDDVITGVGQNLHGEMIDVVGWRLQDVVNLIRGPKDSIVRLQILEGKTGLDGPAKQVKLVRNRIDLADRIAKKSVIEVSTESGDLYIGVIELPAFYAQARPFGGKHDKRRNTTDDVRRLIGELQREAVDGIVLDLRGNSGGSLDESINLTGLFLESGPVVQIRKSDGQSIVKNDTDPDVVWDGSLVVLVDQGSASASEIFAGAMQDYGRGLIVGETTHGKGTVQRLIDLDEMVKGDTKKMGQLKLTTAQFFRINGASTQYQGIVPDIILPNAVVNPDDKGERALENALPWASVSPAKFSRDTYLDEILPIVRAKHEKRIVQEPVFDILREELAAQKKARDKIRFTLLETERRAKRKVREDTYEARAKRLRMAMDEKKELNVDERHNPGEEEKTIVSEVILWETVNIAADMINAYRH</sequence>
<evidence type="ECO:0000256" key="2">
    <source>
        <dbReference type="ARBA" id="ARBA00022670"/>
    </source>
</evidence>
<dbReference type="InterPro" id="IPR020992">
    <property type="entry name" value="Tail_Prtase_C"/>
</dbReference>
<dbReference type="InterPro" id="IPR029045">
    <property type="entry name" value="ClpP/crotonase-like_dom_sf"/>
</dbReference>
<evidence type="ECO:0000259" key="6">
    <source>
        <dbReference type="PROSITE" id="PS50106"/>
    </source>
</evidence>
<dbReference type="Pfam" id="PF11818">
    <property type="entry name" value="DUF3340"/>
    <property type="match status" value="1"/>
</dbReference>
<evidence type="ECO:0000256" key="3">
    <source>
        <dbReference type="ARBA" id="ARBA00022801"/>
    </source>
</evidence>
<dbReference type="SMART" id="SM00228">
    <property type="entry name" value="PDZ"/>
    <property type="match status" value="1"/>
</dbReference>
<keyword evidence="4 5" id="KW-0720">Serine protease</keyword>
<dbReference type="InterPro" id="IPR040573">
    <property type="entry name" value="TSP_N"/>
</dbReference>
<dbReference type="Gene3D" id="2.30.42.10">
    <property type="match status" value="1"/>
</dbReference>
<dbReference type="Gene3D" id="3.90.226.10">
    <property type="entry name" value="2-enoyl-CoA Hydratase, Chain A, domain 1"/>
    <property type="match status" value="1"/>
</dbReference>
<dbReference type="Pfam" id="PF03572">
    <property type="entry name" value="Peptidase_S41"/>
    <property type="match status" value="1"/>
</dbReference>
<dbReference type="Pfam" id="PF17804">
    <property type="entry name" value="TSP_NTD"/>
    <property type="match status" value="1"/>
</dbReference>
<dbReference type="InterPro" id="IPR005151">
    <property type="entry name" value="Tail-specific_protease"/>
</dbReference>
<dbReference type="CDD" id="cd07560">
    <property type="entry name" value="Peptidase_S41_CPP"/>
    <property type="match status" value="1"/>
</dbReference>
<evidence type="ECO:0000313" key="7">
    <source>
        <dbReference type="EMBL" id="VFK01240.1"/>
    </source>
</evidence>
<dbReference type="Pfam" id="PF00595">
    <property type="entry name" value="PDZ"/>
    <property type="match status" value="1"/>
</dbReference>
<dbReference type="FunFam" id="3.90.226.10:FF:000090">
    <property type="entry name" value="Tail-specific protease"/>
    <property type="match status" value="1"/>
</dbReference>
<dbReference type="GO" id="GO:0030288">
    <property type="term" value="C:outer membrane-bounded periplasmic space"/>
    <property type="evidence" value="ECO:0007669"/>
    <property type="project" value="TreeGrafter"/>
</dbReference>
<dbReference type="NCBIfam" id="TIGR00225">
    <property type="entry name" value="prc"/>
    <property type="match status" value="1"/>
</dbReference>
<reference evidence="7" key="1">
    <citation type="submission" date="2019-02" db="EMBL/GenBank/DDBJ databases">
        <authorList>
            <person name="Gruber-Vodicka R. H."/>
            <person name="Seah K. B. B."/>
        </authorList>
    </citation>
    <scope>NUCLEOTIDE SEQUENCE</scope>
    <source>
        <strain evidence="7">BECK_M6</strain>
    </source>
</reference>
<dbReference type="GO" id="GO:0008236">
    <property type="term" value="F:serine-type peptidase activity"/>
    <property type="evidence" value="ECO:0007669"/>
    <property type="project" value="UniProtKB-KW"/>
</dbReference>
<evidence type="ECO:0000256" key="1">
    <source>
        <dbReference type="ARBA" id="ARBA00009179"/>
    </source>
</evidence>
<dbReference type="InterPro" id="IPR004447">
    <property type="entry name" value="Peptidase_S41A"/>
</dbReference>
<dbReference type="PROSITE" id="PS50106">
    <property type="entry name" value="PDZ"/>
    <property type="match status" value="1"/>
</dbReference>
<accession>A0A450V900</accession>
<feature type="domain" description="PDZ" evidence="6">
    <location>
        <begin position="237"/>
        <end position="308"/>
    </location>
</feature>
<keyword evidence="3 5" id="KW-0378">Hydrolase</keyword>
<dbReference type="PANTHER" id="PTHR32060">
    <property type="entry name" value="TAIL-SPECIFIC PROTEASE"/>
    <property type="match status" value="1"/>
</dbReference>
<dbReference type="SUPFAM" id="SSF50156">
    <property type="entry name" value="PDZ domain-like"/>
    <property type="match status" value="1"/>
</dbReference>
<dbReference type="AlphaFoldDB" id="A0A450V900"/>
<organism evidence="7">
    <name type="scientific">Candidatus Kentrum sp. LFY</name>
    <dbReference type="NCBI Taxonomy" id="2126342"/>
    <lineage>
        <taxon>Bacteria</taxon>
        <taxon>Pseudomonadati</taxon>
        <taxon>Pseudomonadota</taxon>
        <taxon>Gammaproteobacteria</taxon>
        <taxon>Candidatus Kentrum</taxon>
    </lineage>
</organism>
<dbReference type="PANTHER" id="PTHR32060:SF22">
    <property type="entry name" value="CARBOXYL-TERMINAL-PROCESSING PEPTIDASE 3, CHLOROPLASTIC"/>
    <property type="match status" value="1"/>
</dbReference>
<dbReference type="GO" id="GO:0006508">
    <property type="term" value="P:proteolysis"/>
    <property type="evidence" value="ECO:0007669"/>
    <property type="project" value="UniProtKB-KW"/>
</dbReference>
<keyword evidence="2 5" id="KW-0645">Protease</keyword>
<dbReference type="InterPro" id="IPR036034">
    <property type="entry name" value="PDZ_sf"/>
</dbReference>
<dbReference type="EMBL" id="CAADFH010000139">
    <property type="protein sequence ID" value="VFK01240.1"/>
    <property type="molecule type" value="Genomic_DNA"/>
</dbReference>
<evidence type="ECO:0000256" key="5">
    <source>
        <dbReference type="RuleBase" id="RU004404"/>
    </source>
</evidence>
<comment type="similarity">
    <text evidence="1 5">Belongs to the peptidase S41A family.</text>
</comment>
<dbReference type="GO" id="GO:0004175">
    <property type="term" value="F:endopeptidase activity"/>
    <property type="evidence" value="ECO:0007669"/>
    <property type="project" value="TreeGrafter"/>
</dbReference>